<proteinExistence type="predicted"/>
<protein>
    <submittedName>
        <fullName evidence="1">Uncharacterized protein</fullName>
    </submittedName>
</protein>
<comment type="caution">
    <text evidence="1">The sequence shown here is derived from an EMBL/GenBank/DDBJ whole genome shotgun (WGS) entry which is preliminary data.</text>
</comment>
<dbReference type="RefSeq" id="WP_380015433.1">
    <property type="nucleotide sequence ID" value="NZ_JBHLYR010000062.1"/>
</dbReference>
<reference evidence="1 2" key="1">
    <citation type="submission" date="2024-09" db="EMBL/GenBank/DDBJ databases">
        <authorList>
            <person name="Sun Q."/>
            <person name="Mori K."/>
        </authorList>
    </citation>
    <scope>NUCLEOTIDE SEQUENCE [LARGE SCALE GENOMIC DNA]</scope>
    <source>
        <strain evidence="1 2">JCM 13503</strain>
    </source>
</reference>
<dbReference type="EMBL" id="JBHLYR010000062">
    <property type="protein sequence ID" value="MFB9994503.1"/>
    <property type="molecule type" value="Genomic_DNA"/>
</dbReference>
<evidence type="ECO:0000313" key="2">
    <source>
        <dbReference type="Proteomes" id="UP001589733"/>
    </source>
</evidence>
<gene>
    <name evidence="1" type="ORF">ACFFLM_21330</name>
</gene>
<keyword evidence="2" id="KW-1185">Reference proteome</keyword>
<accession>A0ABV6B444</accession>
<evidence type="ECO:0000313" key="1">
    <source>
        <dbReference type="EMBL" id="MFB9994503.1"/>
    </source>
</evidence>
<name>A0ABV6B444_9DEIO</name>
<dbReference type="Proteomes" id="UP001589733">
    <property type="component" value="Unassembled WGS sequence"/>
</dbReference>
<sequence length="90" mass="9308">MQPPAAAPASLTLPAAAPVPALVARLSVPAAGVVFQHVAGTVSGANMNYGSLYSFAWYLGGASGRELRGPRVAFGRAGMRGREDVKQRKQ</sequence>
<organism evidence="1 2">
    <name type="scientific">Deinococcus oregonensis</name>
    <dbReference type="NCBI Taxonomy" id="1805970"/>
    <lineage>
        <taxon>Bacteria</taxon>
        <taxon>Thermotogati</taxon>
        <taxon>Deinococcota</taxon>
        <taxon>Deinococci</taxon>
        <taxon>Deinococcales</taxon>
        <taxon>Deinococcaceae</taxon>
        <taxon>Deinococcus</taxon>
    </lineage>
</organism>